<comment type="caution">
    <text evidence="2">The sequence shown here is derived from an EMBL/GenBank/DDBJ whole genome shotgun (WGS) entry which is preliminary data.</text>
</comment>
<dbReference type="Pfam" id="PF12867">
    <property type="entry name" value="DinB_2"/>
    <property type="match status" value="1"/>
</dbReference>
<evidence type="ECO:0000313" key="2">
    <source>
        <dbReference type="EMBL" id="MRX52841.1"/>
    </source>
</evidence>
<dbReference type="RefSeq" id="WP_070874992.1">
    <property type="nucleotide sequence ID" value="NZ_CAJFZX010000002.1"/>
</dbReference>
<sequence length="156" mass="17954">MEQTIMQHMEIVRGITENTLSRIPEERADIIPAGYNNNIRWNFGHIAYIQEKLVFELSGAESGVPGNYKELFSAGTKPSDWMGTPPSFAEISEVLNHQKVRLKEYIPGHFHQKLKEPFTNRAGITFHTAGETFLFSFYHEAMHIETIKRIYRAVKS</sequence>
<dbReference type="EMBL" id="WKKF01000001">
    <property type="protein sequence ID" value="MRX52841.1"/>
    <property type="molecule type" value="Genomic_DNA"/>
</dbReference>
<protein>
    <submittedName>
        <fullName evidence="2">DinB family protein</fullName>
    </submittedName>
</protein>
<accession>A0A6I2M8T4</accession>
<dbReference type="Proteomes" id="UP000441585">
    <property type="component" value="Unassembled WGS sequence"/>
</dbReference>
<dbReference type="InterPro" id="IPR024775">
    <property type="entry name" value="DinB-like"/>
</dbReference>
<dbReference type="InterPro" id="IPR034660">
    <property type="entry name" value="DinB/YfiT-like"/>
</dbReference>
<reference evidence="2 3" key="1">
    <citation type="submission" date="2019-11" db="EMBL/GenBank/DDBJ databases">
        <title>Bacillus idriensis genome.</title>
        <authorList>
            <person name="Konopka E.N."/>
            <person name="Newman J.D."/>
        </authorList>
    </citation>
    <scope>NUCLEOTIDE SEQUENCE [LARGE SCALE GENOMIC DNA]</scope>
    <source>
        <strain evidence="2 3">DSM 19097</strain>
    </source>
</reference>
<dbReference type="SUPFAM" id="SSF109854">
    <property type="entry name" value="DinB/YfiT-like putative metalloenzymes"/>
    <property type="match status" value="1"/>
</dbReference>
<organism evidence="2 3">
    <name type="scientific">Metabacillus idriensis</name>
    <dbReference type="NCBI Taxonomy" id="324768"/>
    <lineage>
        <taxon>Bacteria</taxon>
        <taxon>Bacillati</taxon>
        <taxon>Bacillota</taxon>
        <taxon>Bacilli</taxon>
        <taxon>Bacillales</taxon>
        <taxon>Bacillaceae</taxon>
        <taxon>Metabacillus</taxon>
    </lineage>
</organism>
<keyword evidence="3" id="KW-1185">Reference proteome</keyword>
<dbReference type="AlphaFoldDB" id="A0A6I2M8T4"/>
<evidence type="ECO:0000313" key="3">
    <source>
        <dbReference type="Proteomes" id="UP000441585"/>
    </source>
</evidence>
<proteinExistence type="predicted"/>
<dbReference type="Gene3D" id="1.20.120.450">
    <property type="entry name" value="dinb family like domain"/>
    <property type="match status" value="1"/>
</dbReference>
<gene>
    <name evidence="2" type="ORF">GJU41_02550</name>
</gene>
<evidence type="ECO:0000259" key="1">
    <source>
        <dbReference type="Pfam" id="PF12867"/>
    </source>
</evidence>
<feature type="domain" description="DinB-like" evidence="1">
    <location>
        <begin position="10"/>
        <end position="147"/>
    </location>
</feature>
<name>A0A6I2M8T4_9BACI</name>